<comment type="cofactor">
    <cofactor evidence="11">
        <name>[4Fe-4S] cluster</name>
        <dbReference type="ChEBI" id="CHEBI:49883"/>
    </cofactor>
    <text evidence="11">Binds 1 [4Fe-4S] cluster per subunit. Following nitrosylation of the [4Fe-4S] cluster binds 1 [4Fe-8(NO)] cluster per subunit.</text>
</comment>
<comment type="similarity">
    <text evidence="2 11">Belongs to the WhiB family.</text>
</comment>
<keyword evidence="5 11" id="KW-0408">Iron</keyword>
<gene>
    <name evidence="11" type="primary">whiB</name>
    <name evidence="14" type="ORF">FB381_0762</name>
</gene>
<dbReference type="GO" id="GO:0045454">
    <property type="term" value="P:cell redox homeostasis"/>
    <property type="evidence" value="ECO:0007669"/>
    <property type="project" value="TreeGrafter"/>
</dbReference>
<name>A0A543A2T2_9ACTN</name>
<dbReference type="GO" id="GO:0035731">
    <property type="term" value="F:dinitrosyl-iron complex binding"/>
    <property type="evidence" value="ECO:0007669"/>
    <property type="project" value="UniProtKB-UniRule"/>
</dbReference>
<dbReference type="InterPro" id="IPR034768">
    <property type="entry name" value="4FE4S_WBL"/>
</dbReference>
<dbReference type="RefSeq" id="WP_141779049.1">
    <property type="nucleotide sequence ID" value="NZ_VFOV01000001.1"/>
</dbReference>
<feature type="binding site" evidence="11">
    <location>
        <position position="27"/>
    </location>
    <ligand>
        <name>[4Fe-4S] cluster</name>
        <dbReference type="ChEBI" id="CHEBI:49883"/>
    </ligand>
</feature>
<evidence type="ECO:0000259" key="13">
    <source>
        <dbReference type="PROSITE" id="PS51674"/>
    </source>
</evidence>
<dbReference type="GO" id="GO:0045892">
    <property type="term" value="P:negative regulation of DNA-templated transcription"/>
    <property type="evidence" value="ECO:0007669"/>
    <property type="project" value="TreeGrafter"/>
</dbReference>
<evidence type="ECO:0000256" key="7">
    <source>
        <dbReference type="ARBA" id="ARBA00023015"/>
    </source>
</evidence>
<feature type="compositionally biased region" description="Basic and acidic residues" evidence="12">
    <location>
        <begin position="94"/>
        <end position="109"/>
    </location>
</feature>
<comment type="function">
    <text evidence="11">Acts as a transcriptional regulator. Probably redox-responsive. The apo- but not holo-form probably binds DNA.</text>
</comment>
<keyword evidence="11" id="KW-0963">Cytoplasm</keyword>
<keyword evidence="10 11" id="KW-0804">Transcription</keyword>
<evidence type="ECO:0000313" key="14">
    <source>
        <dbReference type="EMBL" id="TQL66893.1"/>
    </source>
</evidence>
<comment type="subcellular location">
    <subcellularLocation>
        <location evidence="1 11">Cytoplasm</location>
    </subcellularLocation>
</comment>
<evidence type="ECO:0000256" key="1">
    <source>
        <dbReference type="ARBA" id="ARBA00004496"/>
    </source>
</evidence>
<evidence type="ECO:0000256" key="2">
    <source>
        <dbReference type="ARBA" id="ARBA00006597"/>
    </source>
</evidence>
<dbReference type="GO" id="GO:0003677">
    <property type="term" value="F:DNA binding"/>
    <property type="evidence" value="ECO:0007669"/>
    <property type="project" value="UniProtKB-UniRule"/>
</dbReference>
<evidence type="ECO:0000256" key="5">
    <source>
        <dbReference type="ARBA" id="ARBA00023004"/>
    </source>
</evidence>
<keyword evidence="4 11" id="KW-0479">Metal-binding</keyword>
<accession>A0A543A2T2</accession>
<dbReference type="GO" id="GO:0047134">
    <property type="term" value="F:protein-disulfide reductase [NAD(P)H] activity"/>
    <property type="evidence" value="ECO:0007669"/>
    <property type="project" value="TreeGrafter"/>
</dbReference>
<dbReference type="Proteomes" id="UP000320209">
    <property type="component" value="Unassembled WGS sequence"/>
</dbReference>
<feature type="domain" description="4Fe-4S Wbl-type" evidence="13">
    <location>
        <begin position="26"/>
        <end position="83"/>
    </location>
</feature>
<dbReference type="OrthoDB" id="5244115at2"/>
<feature type="region of interest" description="Disordered" evidence="12">
    <location>
        <begin position="90"/>
        <end position="120"/>
    </location>
</feature>
<evidence type="ECO:0000256" key="9">
    <source>
        <dbReference type="ARBA" id="ARBA00023157"/>
    </source>
</evidence>
<organism evidence="14 15">
    <name type="scientific">Nocardioides albertanoniae</name>
    <dbReference type="NCBI Taxonomy" id="1175486"/>
    <lineage>
        <taxon>Bacteria</taxon>
        <taxon>Bacillati</taxon>
        <taxon>Actinomycetota</taxon>
        <taxon>Actinomycetes</taxon>
        <taxon>Propionibacteriales</taxon>
        <taxon>Nocardioidaceae</taxon>
        <taxon>Nocardioides</taxon>
    </lineage>
</organism>
<dbReference type="Pfam" id="PF02467">
    <property type="entry name" value="Whib"/>
    <property type="match status" value="1"/>
</dbReference>
<dbReference type="InterPro" id="IPR003482">
    <property type="entry name" value="Whib"/>
</dbReference>
<dbReference type="PANTHER" id="PTHR38839:SF2">
    <property type="entry name" value="TRANSCRIPTIONAL REGULATOR WHIB7-RELATED"/>
    <property type="match status" value="1"/>
</dbReference>
<dbReference type="GO" id="GO:0005737">
    <property type="term" value="C:cytoplasm"/>
    <property type="evidence" value="ECO:0007669"/>
    <property type="project" value="UniProtKB-SubCell"/>
</dbReference>
<sequence>MIDSAVVMERKGSDDAGSGVHWSELPCAIEDGDLWFAATSIDADRAKALCHTCPLQRSCLQGAIARQEPHGVWGGEVFYEGIVVARKRTRGRPRNGELRQRDLEREARANLRKNTSGAVA</sequence>
<evidence type="ECO:0000256" key="12">
    <source>
        <dbReference type="SAM" id="MobiDB-lite"/>
    </source>
</evidence>
<proteinExistence type="inferred from homology"/>
<keyword evidence="15" id="KW-1185">Reference proteome</keyword>
<feature type="binding site" evidence="11">
    <location>
        <position position="53"/>
    </location>
    <ligand>
        <name>[4Fe-4S] cluster</name>
        <dbReference type="ChEBI" id="CHEBI:49883"/>
    </ligand>
</feature>
<feature type="binding site" evidence="11">
    <location>
        <position position="59"/>
    </location>
    <ligand>
        <name>[4Fe-4S] cluster</name>
        <dbReference type="ChEBI" id="CHEBI:49883"/>
    </ligand>
</feature>
<evidence type="ECO:0000256" key="3">
    <source>
        <dbReference type="ARBA" id="ARBA00022485"/>
    </source>
</evidence>
<dbReference type="PANTHER" id="PTHR38839">
    <property type="entry name" value="TRANSCRIPTIONAL REGULATOR WHID-RELATED"/>
    <property type="match status" value="1"/>
</dbReference>
<dbReference type="HAMAP" id="MF_01479">
    <property type="entry name" value="WhiB"/>
    <property type="match status" value="1"/>
</dbReference>
<keyword evidence="3 11" id="KW-0004">4Fe-4S</keyword>
<evidence type="ECO:0000313" key="15">
    <source>
        <dbReference type="Proteomes" id="UP000320209"/>
    </source>
</evidence>
<dbReference type="EMBL" id="VFOV01000001">
    <property type="protein sequence ID" value="TQL66893.1"/>
    <property type="molecule type" value="Genomic_DNA"/>
</dbReference>
<feature type="binding site" evidence="11">
    <location>
        <position position="50"/>
    </location>
    <ligand>
        <name>[4Fe-4S] cluster</name>
        <dbReference type="ChEBI" id="CHEBI:49883"/>
    </ligand>
</feature>
<dbReference type="GO" id="GO:0046872">
    <property type="term" value="F:metal ion binding"/>
    <property type="evidence" value="ECO:0007669"/>
    <property type="project" value="UniProtKB-KW"/>
</dbReference>
<protein>
    <recommendedName>
        <fullName evidence="11">Transcriptional regulator WhiB</fullName>
    </recommendedName>
</protein>
<dbReference type="PROSITE" id="PS51674">
    <property type="entry name" value="4FE4S_WBL"/>
    <property type="match status" value="1"/>
</dbReference>
<evidence type="ECO:0000256" key="6">
    <source>
        <dbReference type="ARBA" id="ARBA00023014"/>
    </source>
</evidence>
<evidence type="ECO:0000256" key="8">
    <source>
        <dbReference type="ARBA" id="ARBA00023125"/>
    </source>
</evidence>
<keyword evidence="9 11" id="KW-1015">Disulfide bond</keyword>
<keyword evidence="6 11" id="KW-0411">Iron-sulfur</keyword>
<evidence type="ECO:0000256" key="10">
    <source>
        <dbReference type="ARBA" id="ARBA00023163"/>
    </source>
</evidence>
<comment type="PTM">
    <text evidence="11">The Fe-S cluster can be nitrosylated by nitric oxide (NO).</text>
</comment>
<keyword evidence="7 11" id="KW-0805">Transcription regulation</keyword>
<comment type="caution">
    <text evidence="14">The sequence shown here is derived from an EMBL/GenBank/DDBJ whole genome shotgun (WGS) entry which is preliminary data.</text>
</comment>
<dbReference type="AlphaFoldDB" id="A0A543A2T2"/>
<evidence type="ECO:0000256" key="4">
    <source>
        <dbReference type="ARBA" id="ARBA00022723"/>
    </source>
</evidence>
<evidence type="ECO:0000256" key="11">
    <source>
        <dbReference type="HAMAP-Rule" id="MF_01479"/>
    </source>
</evidence>
<reference evidence="14 15" key="1">
    <citation type="submission" date="2019-06" db="EMBL/GenBank/DDBJ databases">
        <title>Sequencing the genomes of 1000 actinobacteria strains.</title>
        <authorList>
            <person name="Klenk H.-P."/>
        </authorList>
    </citation>
    <scope>NUCLEOTIDE SEQUENCE [LARGE SCALE GENOMIC DNA]</scope>
    <source>
        <strain evidence="14 15">DSM 25218</strain>
    </source>
</reference>
<comment type="PTM">
    <text evidence="11">Upon Fe-S cluster removal intramolecular disulfide bonds are formed.</text>
</comment>
<keyword evidence="8 11" id="KW-0238">DNA-binding</keyword>
<dbReference type="GO" id="GO:0051539">
    <property type="term" value="F:4 iron, 4 sulfur cluster binding"/>
    <property type="evidence" value="ECO:0007669"/>
    <property type="project" value="UniProtKB-UniRule"/>
</dbReference>